<keyword evidence="2" id="KW-0472">Membrane</keyword>
<evidence type="ECO:0000313" key="3">
    <source>
        <dbReference type="EMBL" id="CAH1238077.1"/>
    </source>
</evidence>
<gene>
    <name evidence="3" type="primary">Hypp5515</name>
    <name evidence="3" type="ORF">BLAG_LOCUS2826</name>
</gene>
<sequence length="109" mass="11697">MGEWKNGLFGCFNNFGICIITYFVPCVTAGQNAEKAGVGGCVPCAIVSMLGCIGIYFMAKTRGATREMKGIEGSFMMDCLMSWFCPLCSLVQVAQELEDVPAGGSMVRE</sequence>
<feature type="transmembrane region" description="Helical" evidence="2">
    <location>
        <begin position="7"/>
        <end position="24"/>
    </location>
</feature>
<organism evidence="3 4">
    <name type="scientific">Branchiostoma lanceolatum</name>
    <name type="common">Common lancelet</name>
    <name type="synonym">Amphioxus lanceolatum</name>
    <dbReference type="NCBI Taxonomy" id="7740"/>
    <lineage>
        <taxon>Eukaryota</taxon>
        <taxon>Metazoa</taxon>
        <taxon>Chordata</taxon>
        <taxon>Cephalochordata</taxon>
        <taxon>Leptocardii</taxon>
        <taxon>Amphioxiformes</taxon>
        <taxon>Branchiostomatidae</taxon>
        <taxon>Branchiostoma</taxon>
    </lineage>
</organism>
<dbReference type="InterPro" id="IPR006461">
    <property type="entry name" value="PLAC_motif_containing"/>
</dbReference>
<dbReference type="EMBL" id="OV696695">
    <property type="protein sequence ID" value="CAH1238077.1"/>
    <property type="molecule type" value="Genomic_DNA"/>
</dbReference>
<reference evidence="3" key="1">
    <citation type="submission" date="2022-01" db="EMBL/GenBank/DDBJ databases">
        <authorList>
            <person name="Braso-Vives M."/>
        </authorList>
    </citation>
    <scope>NUCLEOTIDE SEQUENCE</scope>
</reference>
<proteinExistence type="inferred from homology"/>
<name>A0A8J9YQB4_BRALA</name>
<keyword evidence="2" id="KW-1133">Transmembrane helix</keyword>
<evidence type="ECO:0000256" key="2">
    <source>
        <dbReference type="SAM" id="Phobius"/>
    </source>
</evidence>
<dbReference type="NCBIfam" id="TIGR01571">
    <property type="entry name" value="A_thal_Cys_rich"/>
    <property type="match status" value="1"/>
</dbReference>
<keyword evidence="4" id="KW-1185">Reference proteome</keyword>
<feature type="transmembrane region" description="Helical" evidence="2">
    <location>
        <begin position="36"/>
        <end position="59"/>
    </location>
</feature>
<dbReference type="PANTHER" id="PTHR15907">
    <property type="entry name" value="DUF614 FAMILY PROTEIN-RELATED"/>
    <property type="match status" value="1"/>
</dbReference>
<accession>A0A8J9YQB4</accession>
<dbReference type="OrthoDB" id="1045822at2759"/>
<protein>
    <submittedName>
        <fullName evidence="3">Hypp5515 protein</fullName>
    </submittedName>
</protein>
<comment type="similarity">
    <text evidence="1">Belongs to the cornifelin family.</text>
</comment>
<evidence type="ECO:0000256" key="1">
    <source>
        <dbReference type="ARBA" id="ARBA00009024"/>
    </source>
</evidence>
<evidence type="ECO:0000313" key="4">
    <source>
        <dbReference type="Proteomes" id="UP000838412"/>
    </source>
</evidence>
<dbReference type="AlphaFoldDB" id="A0A8J9YQB4"/>
<keyword evidence="2" id="KW-0812">Transmembrane</keyword>
<dbReference type="Proteomes" id="UP000838412">
    <property type="component" value="Chromosome 10"/>
</dbReference>
<dbReference type="Pfam" id="PF04749">
    <property type="entry name" value="PLAC8"/>
    <property type="match status" value="1"/>
</dbReference>